<dbReference type="OrthoDB" id="3233595at2759"/>
<dbReference type="Pfam" id="PF08240">
    <property type="entry name" value="ADH_N"/>
    <property type="match status" value="1"/>
</dbReference>
<keyword evidence="5" id="KW-1185">Reference proteome</keyword>
<evidence type="ECO:0000313" key="4">
    <source>
        <dbReference type="EMBL" id="CDW88723.1"/>
    </source>
</evidence>
<dbReference type="AlphaFoldDB" id="A0A078B5A8"/>
<dbReference type="GO" id="GO:0070402">
    <property type="term" value="F:NADPH binding"/>
    <property type="evidence" value="ECO:0007669"/>
    <property type="project" value="TreeGrafter"/>
</dbReference>
<dbReference type="InterPro" id="IPR036291">
    <property type="entry name" value="NAD(P)-bd_dom_sf"/>
</dbReference>
<organism evidence="4 5">
    <name type="scientific">Stylonychia lemnae</name>
    <name type="common">Ciliate</name>
    <dbReference type="NCBI Taxonomy" id="5949"/>
    <lineage>
        <taxon>Eukaryota</taxon>
        <taxon>Sar</taxon>
        <taxon>Alveolata</taxon>
        <taxon>Ciliophora</taxon>
        <taxon>Intramacronucleata</taxon>
        <taxon>Spirotrichea</taxon>
        <taxon>Stichotrichia</taxon>
        <taxon>Sporadotrichida</taxon>
        <taxon>Oxytrichidae</taxon>
        <taxon>Stylonychinae</taxon>
        <taxon>Stylonychia</taxon>
    </lineage>
</organism>
<proteinExistence type="predicted"/>
<keyword evidence="2" id="KW-0560">Oxidoreductase</keyword>
<feature type="domain" description="Alcohol dehydrogenase-like N-terminal" evidence="3">
    <location>
        <begin position="25"/>
        <end position="119"/>
    </location>
</feature>
<dbReference type="GO" id="GO:0016651">
    <property type="term" value="F:oxidoreductase activity, acting on NAD(P)H"/>
    <property type="evidence" value="ECO:0007669"/>
    <property type="project" value="TreeGrafter"/>
</dbReference>
<evidence type="ECO:0000313" key="5">
    <source>
        <dbReference type="Proteomes" id="UP000039865"/>
    </source>
</evidence>
<dbReference type="Gene3D" id="3.90.180.10">
    <property type="entry name" value="Medium-chain alcohol dehydrogenases, catalytic domain"/>
    <property type="match status" value="1"/>
</dbReference>
<dbReference type="SUPFAM" id="SSF50129">
    <property type="entry name" value="GroES-like"/>
    <property type="match status" value="1"/>
</dbReference>
<dbReference type="PANTHER" id="PTHR48106:SF18">
    <property type="entry name" value="QUINONE OXIDOREDUCTASE PIG3"/>
    <property type="match status" value="1"/>
</dbReference>
<sequence length="321" mass="36164">MKAAALVAPGEFKYLPDYFDIPRPQPGEVLIKVEASCIVASDKHTMSGKYSKFINYKYPMILGFEGSGIVIENGGGLLGWRLVGKRVSFIKPSANPTDFTQQGSFAEYIITSSMSCNPLTDDISFDQGANNFVNPMTTLGLMDYCKWNGVIAGAQTGAMSQCGRYLDKLFRDRGIPMINIVRKQDQIEQLKTEYGCQYVLNSESPNFQQELNEMCKTLKVNVIIDCVAGSMQIAQFFEKPSTKYNMYCLGLNQIICSGKMLRSFHFYCPIGLSKNISGSLLDYLNRLTHLDQNKNSQNLLDFTRFKKHMIIILNIQVKEKF</sequence>
<evidence type="ECO:0000256" key="1">
    <source>
        <dbReference type="ARBA" id="ARBA00022857"/>
    </source>
</evidence>
<accession>A0A078B5A8</accession>
<keyword evidence="1" id="KW-0521">NADP</keyword>
<reference evidence="4 5" key="1">
    <citation type="submission" date="2014-06" db="EMBL/GenBank/DDBJ databases">
        <authorList>
            <person name="Swart Estienne"/>
        </authorList>
    </citation>
    <scope>NUCLEOTIDE SEQUENCE [LARGE SCALE GENOMIC DNA]</scope>
    <source>
        <strain evidence="4 5">130c</strain>
    </source>
</reference>
<dbReference type="PANTHER" id="PTHR48106">
    <property type="entry name" value="QUINONE OXIDOREDUCTASE PIG3-RELATED"/>
    <property type="match status" value="1"/>
</dbReference>
<dbReference type="SUPFAM" id="SSF51735">
    <property type="entry name" value="NAD(P)-binding Rossmann-fold domains"/>
    <property type="match status" value="1"/>
</dbReference>
<evidence type="ECO:0000256" key="2">
    <source>
        <dbReference type="ARBA" id="ARBA00023002"/>
    </source>
</evidence>
<dbReference type="Proteomes" id="UP000039865">
    <property type="component" value="Unassembled WGS sequence"/>
</dbReference>
<dbReference type="InterPro" id="IPR013154">
    <property type="entry name" value="ADH-like_N"/>
</dbReference>
<dbReference type="Gene3D" id="3.40.50.720">
    <property type="entry name" value="NAD(P)-binding Rossmann-like Domain"/>
    <property type="match status" value="1"/>
</dbReference>
<protein>
    <submittedName>
        <fullName evidence="4">Zinc-binding dehydrogenase family protein</fullName>
    </submittedName>
</protein>
<dbReference type="InterPro" id="IPR011032">
    <property type="entry name" value="GroES-like_sf"/>
</dbReference>
<evidence type="ECO:0000259" key="3">
    <source>
        <dbReference type="Pfam" id="PF08240"/>
    </source>
</evidence>
<gene>
    <name evidence="4" type="primary">Contig7237.g7744</name>
    <name evidence="4" type="ORF">STYLEM_17847</name>
</gene>
<dbReference type="InParanoid" id="A0A078B5A8"/>
<name>A0A078B5A8_STYLE</name>
<dbReference type="EMBL" id="CCKQ01016842">
    <property type="protein sequence ID" value="CDW88723.1"/>
    <property type="molecule type" value="Genomic_DNA"/>
</dbReference>